<feature type="transmembrane region" description="Helical" evidence="6">
    <location>
        <begin position="192"/>
        <end position="217"/>
    </location>
</feature>
<gene>
    <name evidence="8" type="ORF">BP6252_04681</name>
</gene>
<evidence type="ECO:0000256" key="3">
    <source>
        <dbReference type="ARBA" id="ARBA00022989"/>
    </source>
</evidence>
<organism evidence="8 9">
    <name type="scientific">Coleophoma cylindrospora</name>
    <dbReference type="NCBI Taxonomy" id="1849047"/>
    <lineage>
        <taxon>Eukaryota</taxon>
        <taxon>Fungi</taxon>
        <taxon>Dikarya</taxon>
        <taxon>Ascomycota</taxon>
        <taxon>Pezizomycotina</taxon>
        <taxon>Leotiomycetes</taxon>
        <taxon>Helotiales</taxon>
        <taxon>Dermateaceae</taxon>
        <taxon>Coleophoma</taxon>
    </lineage>
</organism>
<evidence type="ECO:0000313" key="9">
    <source>
        <dbReference type="Proteomes" id="UP000256645"/>
    </source>
</evidence>
<evidence type="ECO:0000256" key="1">
    <source>
        <dbReference type="ARBA" id="ARBA00004141"/>
    </source>
</evidence>
<comment type="subcellular location">
    <subcellularLocation>
        <location evidence="1">Membrane</location>
        <topology evidence="1">Multi-pass membrane protein</topology>
    </subcellularLocation>
</comment>
<feature type="region of interest" description="Disordered" evidence="5">
    <location>
        <begin position="1"/>
        <end position="20"/>
    </location>
</feature>
<feature type="domain" description="Major facilitator superfamily (MFS) profile" evidence="7">
    <location>
        <begin position="68"/>
        <end position="489"/>
    </location>
</feature>
<feature type="transmembrane region" description="Helical" evidence="6">
    <location>
        <begin position="157"/>
        <end position="180"/>
    </location>
</feature>
<feature type="transmembrane region" description="Helical" evidence="6">
    <location>
        <begin position="67"/>
        <end position="90"/>
    </location>
</feature>
<dbReference type="OrthoDB" id="3066029at2759"/>
<reference evidence="8 9" key="1">
    <citation type="journal article" date="2018" name="IMA Fungus">
        <title>IMA Genome-F 9: Draft genome sequence of Annulohypoxylon stygium, Aspergillus mulundensis, Berkeleyomyces basicola (syn. Thielaviopsis basicola), Ceratocystis smalleyi, two Cercospora beticola strains, Coleophoma cylindrospora, Fusarium fracticaudum, Phialophora cf. hyalina, and Morchella septimelata.</title>
        <authorList>
            <person name="Wingfield B.D."/>
            <person name="Bills G.F."/>
            <person name="Dong Y."/>
            <person name="Huang W."/>
            <person name="Nel W.J."/>
            <person name="Swalarsk-Parry B.S."/>
            <person name="Vaghefi N."/>
            <person name="Wilken P.M."/>
            <person name="An Z."/>
            <person name="de Beer Z.W."/>
            <person name="De Vos L."/>
            <person name="Chen L."/>
            <person name="Duong T.A."/>
            <person name="Gao Y."/>
            <person name="Hammerbacher A."/>
            <person name="Kikkert J.R."/>
            <person name="Li Y."/>
            <person name="Li H."/>
            <person name="Li K."/>
            <person name="Li Q."/>
            <person name="Liu X."/>
            <person name="Ma X."/>
            <person name="Naidoo K."/>
            <person name="Pethybridge S.J."/>
            <person name="Sun J."/>
            <person name="Steenkamp E.T."/>
            <person name="van der Nest M.A."/>
            <person name="van Wyk S."/>
            <person name="Wingfield M.J."/>
            <person name="Xiong C."/>
            <person name="Yue Q."/>
            <person name="Zhang X."/>
        </authorList>
    </citation>
    <scope>NUCLEOTIDE SEQUENCE [LARGE SCALE GENOMIC DNA]</scope>
    <source>
        <strain evidence="8 9">BP6252</strain>
    </source>
</reference>
<dbReference type="Gene3D" id="1.20.1250.20">
    <property type="entry name" value="MFS general substrate transporter like domains"/>
    <property type="match status" value="1"/>
</dbReference>
<dbReference type="AlphaFoldDB" id="A0A3D8S153"/>
<comment type="caution">
    <text evidence="8">The sequence shown here is derived from an EMBL/GenBank/DDBJ whole genome shotgun (WGS) entry which is preliminary data.</text>
</comment>
<evidence type="ECO:0000256" key="2">
    <source>
        <dbReference type="ARBA" id="ARBA00022692"/>
    </source>
</evidence>
<keyword evidence="3 6" id="KW-1133">Transmembrane helix</keyword>
<protein>
    <recommendedName>
        <fullName evidence="7">Major facilitator superfamily (MFS) profile domain-containing protein</fullName>
    </recommendedName>
</protein>
<evidence type="ECO:0000256" key="5">
    <source>
        <dbReference type="SAM" id="MobiDB-lite"/>
    </source>
</evidence>
<feature type="transmembrane region" description="Helical" evidence="6">
    <location>
        <begin position="435"/>
        <end position="452"/>
    </location>
</feature>
<dbReference type="PANTHER" id="PTHR23502:SF64">
    <property type="entry name" value="TRANSPORTER, PUTATIVE (AFU_ORTHOLOGUE AFUA_3G11760)-RELATED"/>
    <property type="match status" value="1"/>
</dbReference>
<dbReference type="FunFam" id="1.20.1250.20:FF:000354">
    <property type="entry name" value="MFS general substrate transporter"/>
    <property type="match status" value="1"/>
</dbReference>
<feature type="transmembrane region" description="Helical" evidence="6">
    <location>
        <begin position="322"/>
        <end position="343"/>
    </location>
</feature>
<dbReference type="SUPFAM" id="SSF103473">
    <property type="entry name" value="MFS general substrate transporter"/>
    <property type="match status" value="1"/>
</dbReference>
<keyword evidence="2 6" id="KW-0812">Transmembrane</keyword>
<dbReference type="GO" id="GO:0005886">
    <property type="term" value="C:plasma membrane"/>
    <property type="evidence" value="ECO:0007669"/>
    <property type="project" value="TreeGrafter"/>
</dbReference>
<keyword evidence="9" id="KW-1185">Reference proteome</keyword>
<dbReference type="STRING" id="1849047.A0A3D8S153"/>
<dbReference type="EMBL" id="PDLM01000004">
    <property type="protein sequence ID" value="RDW80043.1"/>
    <property type="molecule type" value="Genomic_DNA"/>
</dbReference>
<accession>A0A3D8S153</accession>
<dbReference type="PANTHER" id="PTHR23502">
    <property type="entry name" value="MAJOR FACILITATOR SUPERFAMILY"/>
    <property type="match status" value="1"/>
</dbReference>
<dbReference type="InterPro" id="IPR020846">
    <property type="entry name" value="MFS_dom"/>
</dbReference>
<dbReference type="GO" id="GO:0022857">
    <property type="term" value="F:transmembrane transporter activity"/>
    <property type="evidence" value="ECO:0007669"/>
    <property type="project" value="InterPro"/>
</dbReference>
<feature type="transmembrane region" description="Helical" evidence="6">
    <location>
        <begin position="458"/>
        <end position="479"/>
    </location>
</feature>
<feature type="transmembrane region" description="Helical" evidence="6">
    <location>
        <begin position="223"/>
        <end position="242"/>
    </location>
</feature>
<dbReference type="PROSITE" id="PS50850">
    <property type="entry name" value="MFS"/>
    <property type="match status" value="1"/>
</dbReference>
<dbReference type="Proteomes" id="UP000256645">
    <property type="component" value="Unassembled WGS sequence"/>
</dbReference>
<feature type="transmembrane region" description="Helical" evidence="6">
    <location>
        <begin position="133"/>
        <end position="151"/>
    </location>
</feature>
<evidence type="ECO:0000313" key="8">
    <source>
        <dbReference type="EMBL" id="RDW80043.1"/>
    </source>
</evidence>
<dbReference type="Pfam" id="PF07690">
    <property type="entry name" value="MFS_1"/>
    <property type="match status" value="1"/>
</dbReference>
<keyword evidence="4 6" id="KW-0472">Membrane</keyword>
<feature type="transmembrane region" description="Helical" evidence="6">
    <location>
        <begin position="390"/>
        <end position="414"/>
    </location>
</feature>
<feature type="transmembrane region" description="Helical" evidence="6">
    <location>
        <begin position="364"/>
        <end position="384"/>
    </location>
</feature>
<evidence type="ECO:0000259" key="7">
    <source>
        <dbReference type="PROSITE" id="PS50850"/>
    </source>
</evidence>
<sequence>MSPNHLEADQDDRDSIHSNGLHHQDTALTHMPSHMSHTHDAPMQPYTSYIEVPDEIYDRLSPGRKHVIVALLSFCSFLAPISSTTILSAIPEVVSTFHSTGTIINLSNALYMLGMGFSPCFWGPLSQVYGRRLICLTTAILFLGCSIGTALSPNLVAYFIFRILTAFQGTSFLTIGAACIGDIYRPSERATAMGWFLSGTLIGPAFGPFIGGIIVTFRSWRVIFFLQTALAGVATVGAYFLLPETIHHKKADDLIGLSRSAKARVLWSMLNPWRVLRLFQYPNLLIASLGSSSLVWNMYSLLTPIRYVLNPRFNLTSPIQSGLFYLAPGCGYILGTFFGGRYADHITILWTKKRGGKRIPEDRLRSCIPFLGIVIPTAMLLYGWSVEKKFGGIALPVIMMFCQGVAQLFCFPSLNTYCLDVMQGNSAEVVAGNYMIRYLFGAMGSALVLPAVEKIGVGYFSTISAAFLVLSALSICASVKWGPSWREKIDEKRRAARQKSSKEHETEKDFVVAEKVVAQQEKEKDIV</sequence>
<dbReference type="InterPro" id="IPR036259">
    <property type="entry name" value="MFS_trans_sf"/>
</dbReference>
<evidence type="ECO:0000256" key="4">
    <source>
        <dbReference type="ARBA" id="ARBA00023136"/>
    </source>
</evidence>
<feature type="transmembrane region" description="Helical" evidence="6">
    <location>
        <begin position="102"/>
        <end position="121"/>
    </location>
</feature>
<dbReference type="InterPro" id="IPR011701">
    <property type="entry name" value="MFS"/>
</dbReference>
<feature type="transmembrane region" description="Helical" evidence="6">
    <location>
        <begin position="284"/>
        <end position="302"/>
    </location>
</feature>
<evidence type="ECO:0000256" key="6">
    <source>
        <dbReference type="SAM" id="Phobius"/>
    </source>
</evidence>
<name>A0A3D8S153_9HELO</name>
<proteinExistence type="predicted"/>